<keyword evidence="3" id="KW-1185">Reference proteome</keyword>
<evidence type="ECO:0000313" key="2">
    <source>
        <dbReference type="EMBL" id="MCQ4164103.1"/>
    </source>
</evidence>
<organism evidence="2 3">
    <name type="scientific">Tahibacter harae</name>
    <dbReference type="NCBI Taxonomy" id="2963937"/>
    <lineage>
        <taxon>Bacteria</taxon>
        <taxon>Pseudomonadati</taxon>
        <taxon>Pseudomonadota</taxon>
        <taxon>Gammaproteobacteria</taxon>
        <taxon>Lysobacterales</taxon>
        <taxon>Rhodanobacteraceae</taxon>
        <taxon>Tahibacter</taxon>
    </lineage>
</organism>
<dbReference type="Pfam" id="PF01381">
    <property type="entry name" value="HTH_3"/>
    <property type="match status" value="1"/>
</dbReference>
<gene>
    <name evidence="2" type="ORF">NM961_05200</name>
</gene>
<accession>A0ABT1QP95</accession>
<dbReference type="CDD" id="cd00093">
    <property type="entry name" value="HTH_XRE"/>
    <property type="match status" value="1"/>
</dbReference>
<dbReference type="PROSITE" id="PS50943">
    <property type="entry name" value="HTH_CROC1"/>
    <property type="match status" value="1"/>
</dbReference>
<protein>
    <submittedName>
        <fullName evidence="2">Helix-turn-helix transcriptional regulator</fullName>
    </submittedName>
</protein>
<feature type="domain" description="HTH cro/C1-type" evidence="1">
    <location>
        <begin position="1"/>
        <end position="55"/>
    </location>
</feature>
<dbReference type="RefSeq" id="WP_255912296.1">
    <property type="nucleotide sequence ID" value="NZ_JANFQO010000004.1"/>
</dbReference>
<dbReference type="SMART" id="SM00530">
    <property type="entry name" value="HTH_XRE"/>
    <property type="match status" value="1"/>
</dbReference>
<comment type="caution">
    <text evidence="2">The sequence shown here is derived from an EMBL/GenBank/DDBJ whole genome shotgun (WGS) entry which is preliminary data.</text>
</comment>
<dbReference type="EMBL" id="JANFQO010000004">
    <property type="protein sequence ID" value="MCQ4164103.1"/>
    <property type="molecule type" value="Genomic_DNA"/>
</dbReference>
<reference evidence="2" key="1">
    <citation type="submission" date="2022-07" db="EMBL/GenBank/DDBJ databases">
        <title>Tahibacter sp., a new gammaproteobacterium isolated from the silt sample collected at pig farm.</title>
        <authorList>
            <person name="Chen H."/>
        </authorList>
    </citation>
    <scope>NUCLEOTIDE SEQUENCE</scope>
    <source>
        <strain evidence="2">P2K</strain>
    </source>
</reference>
<dbReference type="InterPro" id="IPR010982">
    <property type="entry name" value="Lambda_DNA-bd_dom_sf"/>
</dbReference>
<evidence type="ECO:0000259" key="1">
    <source>
        <dbReference type="PROSITE" id="PS50943"/>
    </source>
</evidence>
<dbReference type="Gene3D" id="1.10.260.40">
    <property type="entry name" value="lambda repressor-like DNA-binding domains"/>
    <property type="match status" value="1"/>
</dbReference>
<sequence length="57" mass="6369">MRALRAERGYSQEQRARICGLGRSYVGGAERVARNVSLVNIRKLANALMLSPGEFFE</sequence>
<evidence type="ECO:0000313" key="3">
    <source>
        <dbReference type="Proteomes" id="UP001165498"/>
    </source>
</evidence>
<proteinExistence type="predicted"/>
<dbReference type="SUPFAM" id="SSF47413">
    <property type="entry name" value="lambda repressor-like DNA-binding domains"/>
    <property type="match status" value="1"/>
</dbReference>
<dbReference type="InterPro" id="IPR001387">
    <property type="entry name" value="Cro/C1-type_HTH"/>
</dbReference>
<name>A0ABT1QP95_9GAMM</name>
<dbReference type="Proteomes" id="UP001165498">
    <property type="component" value="Unassembled WGS sequence"/>
</dbReference>